<evidence type="ECO:0000259" key="4">
    <source>
        <dbReference type="Pfam" id="PF03633"/>
    </source>
</evidence>
<dbReference type="PANTHER" id="PTHR37469">
    <property type="entry name" value="CELLOBIONIC ACID PHOSPHORYLASE-RELATED"/>
    <property type="match status" value="1"/>
</dbReference>
<feature type="region of interest" description="Disordered" evidence="3">
    <location>
        <begin position="934"/>
        <end position="960"/>
    </location>
</feature>
<evidence type="ECO:0000256" key="3">
    <source>
        <dbReference type="SAM" id="MobiDB-lite"/>
    </source>
</evidence>
<proteinExistence type="predicted"/>
<dbReference type="Pfam" id="PF03633">
    <property type="entry name" value="Glyco_hydro_65C"/>
    <property type="match status" value="1"/>
</dbReference>
<comment type="caution">
    <text evidence="7">The sequence shown here is derived from an EMBL/GenBank/DDBJ whole genome shotgun (WGS) entry which is preliminary data.</text>
</comment>
<dbReference type="SUPFAM" id="SSF48208">
    <property type="entry name" value="Six-hairpin glycosidases"/>
    <property type="match status" value="1"/>
</dbReference>
<dbReference type="Gene3D" id="2.70.98.40">
    <property type="entry name" value="Glycoside hydrolase, family 65, N-terminal domain"/>
    <property type="match status" value="1"/>
</dbReference>
<dbReference type="PANTHER" id="PTHR37469:SF2">
    <property type="entry name" value="CELLOBIONIC ACID PHOSPHORYLASE"/>
    <property type="match status" value="1"/>
</dbReference>
<dbReference type="InterPro" id="IPR037018">
    <property type="entry name" value="GH65_N"/>
</dbReference>
<evidence type="ECO:0000313" key="8">
    <source>
        <dbReference type="Proteomes" id="UP000567293"/>
    </source>
</evidence>
<evidence type="ECO:0000256" key="2">
    <source>
        <dbReference type="ARBA" id="ARBA00022679"/>
    </source>
</evidence>
<keyword evidence="2" id="KW-0808">Transferase</keyword>
<dbReference type="InterPro" id="IPR010383">
    <property type="entry name" value="Glyco_hydrolase_94_b-supersand"/>
</dbReference>
<name>A0A7V8NLF5_9BACT</name>
<dbReference type="InterPro" id="IPR008928">
    <property type="entry name" value="6-hairpin_glycosidase_sf"/>
</dbReference>
<gene>
    <name evidence="7" type="ORF">HRJ53_00565</name>
</gene>
<sequence>WAHGLSGDLPLAAVWAADSQGLNLVRELLVAHTYWRLRGFKADLVILNREPASYDQPLHQQLLRLVEAHSLYTGVHEPGGVFLFKADQIAEEDLNLILAAAQATLGAARGTLSRQLSSPPEGIYLPPPLQIKRGEEQPSKPLPFLELPYFNGIGGFTADGREYAIYLGPDAVTPRPWINVMANPEFGALLSEAGSGCCWYGNSQSNRLTPWNNDPVSDPPTEAIYIRDEDSGVFWTPTPLPVREIDAYRARHGQGYTEFEHNSHALEQTLMTFVPVHAERADPVRIQRLRVKNGSSKRRRLSVTAYAELVLGTDREATQMHITSSWDESARALFFRNPYHLDYGGRVAFVAMTPEPSSHTCDRTEFLGRNGSMEAPAALRRESLSKRAGPGLDPCGALQTKFDLAAGEEKTVIYALGQADNVEHARRLIAQYRVVENVERSLNETRAWWDHLLTTIQVSTPMLSVDFMLNRWLLYQSLSCRIWGRSALYQSSGGYGFRDQLQDALALVYSAAPIARDLILRAASRQFTEGDVQHWWHTPSGAGVRTRCSDDLLWLPFAVCHYIDVTGDAGILDAVTTFLEGAQLKEHEHEVYFQPSVSIDEATLFEHCRRAIEKGTTSGAHGLPLIGTGDWNDAMSSVGDEGRGESVWLAWFLVEVLKKFADLCEGRGEQELASRYRDRADGLRATVERTGWDGEWYLRAFFDDGTPLGSRQNEEARIDSLSQSWSVISGSGNPDRTAVAMRSVEEHLIREKEKLVLLYSPPFDKSRPHPGYIMGYPPGVRENGGQYTHAALWVAMAFARMKDGDRAVRVLQMLNPIEHSRTPADCAAYRAEPYVVAADVYSLQHQSGRGGWTWYTGSAGWMYRVWLEEVLGFKLRAGRLSIEPAIPEGWPGYHLTFRYGRTEYRIAVENGGERSKQEIELVDDGEVHSIHINAGTRSPETSGCRKTASSSEIHNTHVAE</sequence>
<protein>
    <recommendedName>
        <fullName evidence="9">Cyclic beta 1-2 glucan synthetase</fullName>
    </recommendedName>
</protein>
<dbReference type="Pfam" id="PF17167">
    <property type="entry name" value="Glyco_hydro_94"/>
    <property type="match status" value="1"/>
</dbReference>
<dbReference type="InterPro" id="IPR033432">
    <property type="entry name" value="GH94_catalytic"/>
</dbReference>
<dbReference type="InterPro" id="IPR052047">
    <property type="entry name" value="GH94_Enzymes"/>
</dbReference>
<accession>A0A7V8NLF5</accession>
<evidence type="ECO:0000259" key="6">
    <source>
        <dbReference type="Pfam" id="PF17167"/>
    </source>
</evidence>
<dbReference type="CDD" id="cd11756">
    <property type="entry name" value="GH94N_ChvB_NdvB_1_like"/>
    <property type="match status" value="1"/>
</dbReference>
<dbReference type="InterPro" id="IPR037824">
    <property type="entry name" value="GH94N_2_NdvB"/>
</dbReference>
<evidence type="ECO:0000259" key="5">
    <source>
        <dbReference type="Pfam" id="PF06165"/>
    </source>
</evidence>
<dbReference type="InterPro" id="IPR011013">
    <property type="entry name" value="Gal_mutarotase_sf_dom"/>
</dbReference>
<feature type="domain" description="Glycoside hydrolase family 65 C-terminal" evidence="4">
    <location>
        <begin position="874"/>
        <end position="912"/>
    </location>
</feature>
<evidence type="ECO:0000256" key="1">
    <source>
        <dbReference type="ARBA" id="ARBA00022676"/>
    </source>
</evidence>
<dbReference type="EMBL" id="JACDQQ010000057">
    <property type="protein sequence ID" value="MBA0083466.1"/>
    <property type="molecule type" value="Genomic_DNA"/>
</dbReference>
<dbReference type="Proteomes" id="UP000567293">
    <property type="component" value="Unassembled WGS sequence"/>
</dbReference>
<dbReference type="Gene3D" id="2.60.420.10">
    <property type="entry name" value="Maltose phosphorylase, domain 3"/>
    <property type="match status" value="1"/>
</dbReference>
<keyword evidence="1" id="KW-0328">Glycosyltransferase</keyword>
<dbReference type="GO" id="GO:0005975">
    <property type="term" value="P:carbohydrate metabolic process"/>
    <property type="evidence" value="ECO:0007669"/>
    <property type="project" value="InterPro"/>
</dbReference>
<reference evidence="7" key="1">
    <citation type="submission" date="2020-06" db="EMBL/GenBank/DDBJ databases">
        <title>Legume-microbial interactions unlock mineral nutrients during tropical forest succession.</title>
        <authorList>
            <person name="Epihov D.Z."/>
        </authorList>
    </citation>
    <scope>NUCLEOTIDE SEQUENCE [LARGE SCALE GENOMIC DNA]</scope>
    <source>
        <strain evidence="7">Pan2503</strain>
    </source>
</reference>
<dbReference type="SUPFAM" id="SSF74650">
    <property type="entry name" value="Galactose mutarotase-like"/>
    <property type="match status" value="1"/>
</dbReference>
<evidence type="ECO:0000313" key="7">
    <source>
        <dbReference type="EMBL" id="MBA0083466.1"/>
    </source>
</evidence>
<dbReference type="AlphaFoldDB" id="A0A7V8NLF5"/>
<dbReference type="SMART" id="SM01068">
    <property type="entry name" value="CBM_X"/>
    <property type="match status" value="1"/>
</dbReference>
<feature type="domain" description="Glycosyl hydrolase 94 supersandwich" evidence="5">
    <location>
        <begin position="161"/>
        <end position="433"/>
    </location>
</feature>
<dbReference type="GO" id="GO:0016757">
    <property type="term" value="F:glycosyltransferase activity"/>
    <property type="evidence" value="ECO:0007669"/>
    <property type="project" value="UniProtKB-KW"/>
</dbReference>
<dbReference type="InterPro" id="IPR005194">
    <property type="entry name" value="Glyco_hydro_65_C"/>
</dbReference>
<evidence type="ECO:0008006" key="9">
    <source>
        <dbReference type="Google" id="ProtNLM"/>
    </source>
</evidence>
<organism evidence="7 8">
    <name type="scientific">Candidatus Acidiferrum panamense</name>
    <dbReference type="NCBI Taxonomy" id="2741543"/>
    <lineage>
        <taxon>Bacteria</taxon>
        <taxon>Pseudomonadati</taxon>
        <taxon>Acidobacteriota</taxon>
        <taxon>Terriglobia</taxon>
        <taxon>Candidatus Acidiferrales</taxon>
        <taxon>Candidatus Acidiferrum</taxon>
    </lineage>
</organism>
<dbReference type="InterPro" id="IPR012341">
    <property type="entry name" value="6hp_glycosidase-like_sf"/>
</dbReference>
<dbReference type="Gene3D" id="1.50.10.10">
    <property type="match status" value="1"/>
</dbReference>
<feature type="domain" description="Glycosyl hydrolase 94 catalytic" evidence="6">
    <location>
        <begin position="448"/>
        <end position="872"/>
    </location>
</feature>
<dbReference type="GO" id="GO:0030246">
    <property type="term" value="F:carbohydrate binding"/>
    <property type="evidence" value="ECO:0007669"/>
    <property type="project" value="InterPro"/>
</dbReference>
<dbReference type="Pfam" id="PF06165">
    <property type="entry name" value="GH94_b-supersand"/>
    <property type="match status" value="1"/>
</dbReference>
<keyword evidence="8" id="KW-1185">Reference proteome</keyword>
<feature type="non-terminal residue" evidence="7">
    <location>
        <position position="1"/>
    </location>
</feature>